<feature type="compositionally biased region" description="Polar residues" evidence="1">
    <location>
        <begin position="39"/>
        <end position="54"/>
    </location>
</feature>
<evidence type="ECO:0000313" key="2">
    <source>
        <dbReference type="EMBL" id="CAK9087438.1"/>
    </source>
</evidence>
<comment type="caution">
    <text evidence="2">The sequence shown here is derived from an EMBL/GenBank/DDBJ whole genome shotgun (WGS) entry which is preliminary data.</text>
</comment>
<evidence type="ECO:0000256" key="1">
    <source>
        <dbReference type="SAM" id="MobiDB-lite"/>
    </source>
</evidence>
<feature type="compositionally biased region" description="Acidic residues" evidence="1">
    <location>
        <begin position="94"/>
        <end position="105"/>
    </location>
</feature>
<evidence type="ECO:0000313" key="3">
    <source>
        <dbReference type="Proteomes" id="UP001642484"/>
    </source>
</evidence>
<reference evidence="2 3" key="1">
    <citation type="submission" date="2024-02" db="EMBL/GenBank/DDBJ databases">
        <authorList>
            <person name="Chen Y."/>
            <person name="Shah S."/>
            <person name="Dougan E. K."/>
            <person name="Thang M."/>
            <person name="Chan C."/>
        </authorList>
    </citation>
    <scope>NUCLEOTIDE SEQUENCE [LARGE SCALE GENOMIC DNA]</scope>
</reference>
<dbReference type="Proteomes" id="UP001642484">
    <property type="component" value="Unassembled WGS sequence"/>
</dbReference>
<protein>
    <submittedName>
        <fullName evidence="2">Uncharacterized protein</fullName>
    </submittedName>
</protein>
<sequence>MTGEAPKMERQPITFPKELNLLATAVISSAPHLTAPRNAAQSSQMRRPSGSGSFSAVPHGAAPGAGGAGSYAAGAVPPATVSGYSEQRGPPPGEDSDDDLTGWDR</sequence>
<name>A0ABP0QH73_9DINO</name>
<gene>
    <name evidence="2" type="ORF">CCMP2556_LOCUS42277</name>
</gene>
<accession>A0ABP0QH73</accession>
<keyword evidence="3" id="KW-1185">Reference proteome</keyword>
<proteinExistence type="predicted"/>
<feature type="compositionally biased region" description="Low complexity" evidence="1">
    <location>
        <begin position="70"/>
        <end position="79"/>
    </location>
</feature>
<organism evidence="2 3">
    <name type="scientific">Durusdinium trenchii</name>
    <dbReference type="NCBI Taxonomy" id="1381693"/>
    <lineage>
        <taxon>Eukaryota</taxon>
        <taxon>Sar</taxon>
        <taxon>Alveolata</taxon>
        <taxon>Dinophyceae</taxon>
        <taxon>Suessiales</taxon>
        <taxon>Symbiodiniaceae</taxon>
        <taxon>Durusdinium</taxon>
    </lineage>
</organism>
<feature type="region of interest" description="Disordered" evidence="1">
    <location>
        <begin position="33"/>
        <end position="105"/>
    </location>
</feature>
<dbReference type="EMBL" id="CAXAMN010024528">
    <property type="protein sequence ID" value="CAK9087438.1"/>
    <property type="molecule type" value="Genomic_DNA"/>
</dbReference>